<evidence type="ECO:0000313" key="2">
    <source>
        <dbReference type="Proteomes" id="UP000237230"/>
    </source>
</evidence>
<dbReference type="RefSeq" id="WP_103449348.1">
    <property type="nucleotide sequence ID" value="NZ_MINH01000021.1"/>
</dbReference>
<keyword evidence="1" id="KW-0067">ATP-binding</keyword>
<dbReference type="InterPro" id="IPR032720">
    <property type="entry name" value="Cys_rich_CWC"/>
</dbReference>
<dbReference type="GO" id="GO:0004386">
    <property type="term" value="F:helicase activity"/>
    <property type="evidence" value="ECO:0007669"/>
    <property type="project" value="UniProtKB-KW"/>
</dbReference>
<gene>
    <name evidence="1" type="ORF">BGP84_23720</name>
</gene>
<accession>A0A2S3WWX2</accession>
<evidence type="ECO:0000313" key="1">
    <source>
        <dbReference type="EMBL" id="POG05873.1"/>
    </source>
</evidence>
<name>A0A2S3WWX2_PSEPU</name>
<reference evidence="1 2" key="1">
    <citation type="submission" date="2016-08" db="EMBL/GenBank/DDBJ databases">
        <authorList>
            <person name="Seilhamer J.J."/>
        </authorList>
    </citation>
    <scope>NUCLEOTIDE SEQUENCE [LARGE SCALE GENOMIC DNA]</scope>
    <source>
        <strain evidence="1 2">KH-21-114</strain>
    </source>
</reference>
<keyword evidence="1" id="KW-0347">Helicase</keyword>
<keyword evidence="1" id="KW-0378">Hydrolase</keyword>
<dbReference type="AlphaFoldDB" id="A0A2S3WWX2"/>
<organism evidence="1 2">
    <name type="scientific">Pseudomonas putida</name>
    <name type="common">Arthrobacter siderocapsulatus</name>
    <dbReference type="NCBI Taxonomy" id="303"/>
    <lineage>
        <taxon>Bacteria</taxon>
        <taxon>Pseudomonadati</taxon>
        <taxon>Pseudomonadota</taxon>
        <taxon>Gammaproteobacteria</taxon>
        <taxon>Pseudomonadales</taxon>
        <taxon>Pseudomonadaceae</taxon>
        <taxon>Pseudomonas</taxon>
    </lineage>
</organism>
<keyword evidence="1" id="KW-0547">Nucleotide-binding</keyword>
<comment type="caution">
    <text evidence="1">The sequence shown here is derived from an EMBL/GenBank/DDBJ whole genome shotgun (WGS) entry which is preliminary data.</text>
</comment>
<reference evidence="1 2" key="2">
    <citation type="submission" date="2018-03" db="EMBL/GenBank/DDBJ databases">
        <title>Draft genome of Pseudomonas putida strain KH-21-114.</title>
        <authorList>
            <person name="Yoshizawa S."/>
            <person name="Khan N.H."/>
            <person name="Nishimura M."/>
            <person name="Chiura H.X."/>
            <person name="Ogura Y."/>
            <person name="Hayashi T."/>
            <person name="Kogure K."/>
        </authorList>
    </citation>
    <scope>NUCLEOTIDE SEQUENCE [LARGE SCALE GENOMIC DNA]</scope>
    <source>
        <strain evidence="1 2">KH-21-114</strain>
    </source>
</reference>
<protein>
    <submittedName>
        <fullName evidence="1">Helicase</fullName>
    </submittedName>
</protein>
<proteinExistence type="predicted"/>
<dbReference type="Proteomes" id="UP000237230">
    <property type="component" value="Unassembled WGS sequence"/>
</dbReference>
<sequence>MNDSQHCPACGALNQCSLADARSATQACWCYGVTIDPAVLQALPAELRDKACLCPRCAAVEDQLVGTGSPANKPAPL</sequence>
<dbReference type="OrthoDB" id="8912324at2"/>
<dbReference type="Pfam" id="PF14375">
    <property type="entry name" value="Cys_rich_CWC"/>
    <property type="match status" value="1"/>
</dbReference>
<dbReference type="EMBL" id="MINH01000021">
    <property type="protein sequence ID" value="POG05873.1"/>
    <property type="molecule type" value="Genomic_DNA"/>
</dbReference>